<keyword evidence="3 5" id="KW-0808">Transferase</keyword>
<comment type="catalytic activity">
    <reaction evidence="5">
        <text>L-methionyl-tRNA(fMet) + (6R)-10-formyltetrahydrofolate = N-formyl-L-methionyl-tRNA(fMet) + (6S)-5,6,7,8-tetrahydrofolate + H(+)</text>
        <dbReference type="Rhea" id="RHEA:24380"/>
        <dbReference type="Rhea" id="RHEA-COMP:9952"/>
        <dbReference type="Rhea" id="RHEA-COMP:9953"/>
        <dbReference type="ChEBI" id="CHEBI:15378"/>
        <dbReference type="ChEBI" id="CHEBI:57453"/>
        <dbReference type="ChEBI" id="CHEBI:78530"/>
        <dbReference type="ChEBI" id="CHEBI:78844"/>
        <dbReference type="ChEBI" id="CHEBI:195366"/>
        <dbReference type="EC" id="2.1.2.9"/>
    </reaction>
</comment>
<dbReference type="Pfam" id="PF02911">
    <property type="entry name" value="Formyl_trans_C"/>
    <property type="match status" value="1"/>
</dbReference>
<dbReference type="GO" id="GO:0004479">
    <property type="term" value="F:methionyl-tRNA formyltransferase activity"/>
    <property type="evidence" value="ECO:0007669"/>
    <property type="project" value="UniProtKB-UniRule"/>
</dbReference>
<dbReference type="CDD" id="cd08646">
    <property type="entry name" value="FMT_core_Met-tRNA-FMT_N"/>
    <property type="match status" value="1"/>
</dbReference>
<evidence type="ECO:0000313" key="8">
    <source>
        <dbReference type="EMBL" id="SHH30316.1"/>
    </source>
</evidence>
<dbReference type="RefSeq" id="WP_073072138.1">
    <property type="nucleotide sequence ID" value="NZ_FQXN01000002.1"/>
</dbReference>
<dbReference type="InterPro" id="IPR005794">
    <property type="entry name" value="Fmt"/>
</dbReference>
<evidence type="ECO:0000256" key="3">
    <source>
        <dbReference type="ARBA" id="ARBA00022679"/>
    </source>
</evidence>
<dbReference type="SUPFAM" id="SSF53328">
    <property type="entry name" value="Formyltransferase"/>
    <property type="match status" value="1"/>
</dbReference>
<dbReference type="PANTHER" id="PTHR11138:SF5">
    <property type="entry name" value="METHIONYL-TRNA FORMYLTRANSFERASE, MITOCHONDRIAL"/>
    <property type="match status" value="1"/>
</dbReference>
<dbReference type="NCBIfam" id="TIGR00460">
    <property type="entry name" value="fmt"/>
    <property type="match status" value="1"/>
</dbReference>
<dbReference type="InterPro" id="IPR041711">
    <property type="entry name" value="Met-tRNA-FMT_N"/>
</dbReference>
<feature type="binding site" evidence="5">
    <location>
        <begin position="106"/>
        <end position="109"/>
    </location>
    <ligand>
        <name>(6S)-5,6,7,8-tetrahydrofolate</name>
        <dbReference type="ChEBI" id="CHEBI:57453"/>
    </ligand>
</feature>
<dbReference type="CDD" id="cd08704">
    <property type="entry name" value="Met_tRNA_FMT_C"/>
    <property type="match status" value="1"/>
</dbReference>
<dbReference type="InterPro" id="IPR011034">
    <property type="entry name" value="Formyl_transferase-like_C_sf"/>
</dbReference>
<dbReference type="InterPro" id="IPR044135">
    <property type="entry name" value="Met-tRNA-FMT_C"/>
</dbReference>
<dbReference type="AlphaFoldDB" id="A0A1M5RVP4"/>
<reference evidence="9" key="1">
    <citation type="submission" date="2016-11" db="EMBL/GenBank/DDBJ databases">
        <authorList>
            <person name="Varghese N."/>
            <person name="Submissions S."/>
        </authorList>
    </citation>
    <scope>NUCLEOTIDE SEQUENCE [LARGE SCALE GENOMIC DNA]</scope>
    <source>
        <strain evidence="9">DSM 15807</strain>
    </source>
</reference>
<evidence type="ECO:0000259" key="6">
    <source>
        <dbReference type="Pfam" id="PF00551"/>
    </source>
</evidence>
<gene>
    <name evidence="5" type="primary">fmt</name>
    <name evidence="8" type="ORF">SAMN02745199_0648</name>
</gene>
<organism evidence="8 9">
    <name type="scientific">Thermosipho atlanticus DSM 15807</name>
    <dbReference type="NCBI Taxonomy" id="1123380"/>
    <lineage>
        <taxon>Bacteria</taxon>
        <taxon>Thermotogati</taxon>
        <taxon>Thermotogota</taxon>
        <taxon>Thermotogae</taxon>
        <taxon>Thermotogales</taxon>
        <taxon>Fervidobacteriaceae</taxon>
        <taxon>Thermosipho</taxon>
    </lineage>
</organism>
<dbReference type="EMBL" id="FQXN01000002">
    <property type="protein sequence ID" value="SHH30316.1"/>
    <property type="molecule type" value="Genomic_DNA"/>
</dbReference>
<dbReference type="Proteomes" id="UP000242592">
    <property type="component" value="Unassembled WGS sequence"/>
</dbReference>
<evidence type="ECO:0000256" key="4">
    <source>
        <dbReference type="ARBA" id="ARBA00022917"/>
    </source>
</evidence>
<feature type="domain" description="Formyl transferase N-terminal" evidence="6">
    <location>
        <begin position="1"/>
        <end position="173"/>
    </location>
</feature>
<feature type="domain" description="Formyl transferase C-terminal" evidence="7">
    <location>
        <begin position="196"/>
        <end position="292"/>
    </location>
</feature>
<evidence type="ECO:0000259" key="7">
    <source>
        <dbReference type="Pfam" id="PF02911"/>
    </source>
</evidence>
<evidence type="ECO:0000256" key="5">
    <source>
        <dbReference type="HAMAP-Rule" id="MF_00182"/>
    </source>
</evidence>
<keyword evidence="9" id="KW-1185">Reference proteome</keyword>
<dbReference type="HAMAP" id="MF_00182">
    <property type="entry name" value="Formyl_trans"/>
    <property type="match status" value="1"/>
</dbReference>
<dbReference type="SUPFAM" id="SSF50486">
    <property type="entry name" value="FMT C-terminal domain-like"/>
    <property type="match status" value="1"/>
</dbReference>
<dbReference type="Pfam" id="PF00551">
    <property type="entry name" value="Formyl_trans_N"/>
    <property type="match status" value="1"/>
</dbReference>
<protein>
    <recommendedName>
        <fullName evidence="2 5">Methionyl-tRNA formyltransferase</fullName>
        <ecNumber evidence="2 5">2.1.2.9</ecNumber>
    </recommendedName>
</protein>
<dbReference type="InterPro" id="IPR036477">
    <property type="entry name" value="Formyl_transf_N_sf"/>
</dbReference>
<dbReference type="EC" id="2.1.2.9" evidence="2 5"/>
<accession>A0A1M5RVP4</accession>
<name>A0A1M5RVP4_9BACT</name>
<evidence type="ECO:0000256" key="2">
    <source>
        <dbReference type="ARBA" id="ARBA00012261"/>
    </source>
</evidence>
<comment type="function">
    <text evidence="5">Attaches a formyl group to the free amino group of methionyl-tRNA(fMet). The formyl group appears to play a dual role in the initiator identity of N-formylmethionyl-tRNA by promoting its recognition by IF2 and preventing the misappropriation of this tRNA by the elongation apparatus.</text>
</comment>
<keyword evidence="4 5" id="KW-0648">Protein biosynthesis</keyword>
<dbReference type="Gene3D" id="3.40.50.12230">
    <property type="match status" value="1"/>
</dbReference>
<proteinExistence type="inferred from homology"/>
<dbReference type="GO" id="GO:0005829">
    <property type="term" value="C:cytosol"/>
    <property type="evidence" value="ECO:0007669"/>
    <property type="project" value="TreeGrafter"/>
</dbReference>
<comment type="similarity">
    <text evidence="1 5">Belongs to the Fmt family.</text>
</comment>
<dbReference type="OrthoDB" id="9802815at2"/>
<dbReference type="InterPro" id="IPR002376">
    <property type="entry name" value="Formyl_transf_N"/>
</dbReference>
<dbReference type="InterPro" id="IPR005793">
    <property type="entry name" value="Formyl_trans_C"/>
</dbReference>
<dbReference type="PANTHER" id="PTHR11138">
    <property type="entry name" value="METHIONYL-TRNA FORMYLTRANSFERASE"/>
    <property type="match status" value="1"/>
</dbReference>
<dbReference type="STRING" id="1123380.SAMN02745199_0648"/>
<evidence type="ECO:0000313" key="9">
    <source>
        <dbReference type="Proteomes" id="UP000242592"/>
    </source>
</evidence>
<evidence type="ECO:0000256" key="1">
    <source>
        <dbReference type="ARBA" id="ARBA00010699"/>
    </source>
</evidence>
<sequence>MKIIFLGTPDFASEHLEYLLRNNFNVVAVISQPDKPKGRGKKILPTPVKELALKYGIPVFQPKSLNKEGLKIIEEYKPDIGIVVAYGKLLKSPFLDAIPFYNVHASLLPKYRGAAPIQRALENGEKRTGITIFKIGVGMDDGPIAIQKEIVVGEYETFGQLYVKLLEVGKKTLEKFLKNYPTKLVPQNGEPTFAPKISKEDLNVNFSDSCLKVKNKIRAYDPVPGVKAILNGKIVKLFGVFYFEQANINKPGEVLEIKEEGAIVGCSDGVVGIRNIQFPGKKKITFMEAKNGKLLKVGDVFEKS</sequence>